<protein>
    <recommendedName>
        <fullName evidence="3">Deoxynucleotide monophosphate kinase</fullName>
    </recommendedName>
</protein>
<accession>A0A386KDG4</accession>
<name>A0A386KDG4_9CAUD</name>
<proteinExistence type="predicted"/>
<reference evidence="1 2" key="1">
    <citation type="submission" date="2018-08" db="EMBL/GenBank/DDBJ databases">
        <title>Complete genome sequence of five Acinetobacter baumannii phages from Abidjan, Cote d'Ivoire.</title>
        <authorList>
            <person name="Essoh C."/>
            <person name="Vernadet J.-P."/>
            <person name="Vergnaud G."/>
            <person name="Resch G."/>
            <person name="Pourcel C."/>
        </authorList>
    </citation>
    <scope>NUCLEOTIDE SEQUENCE [LARGE SCALE GENOMIC DNA]</scope>
</reference>
<dbReference type="InterPro" id="IPR027417">
    <property type="entry name" value="P-loop_NTPase"/>
</dbReference>
<evidence type="ECO:0000313" key="1">
    <source>
        <dbReference type="EMBL" id="AYD82344.1"/>
    </source>
</evidence>
<evidence type="ECO:0008006" key="3">
    <source>
        <dbReference type="Google" id="ProtNLM"/>
    </source>
</evidence>
<gene>
    <name evidence="1" type="ORF">Aci05_105</name>
</gene>
<dbReference type="Gene3D" id="3.40.50.300">
    <property type="entry name" value="P-loop containing nucleotide triphosphate hydrolases"/>
    <property type="match status" value="1"/>
</dbReference>
<dbReference type="Proteomes" id="UP000269940">
    <property type="component" value="Segment"/>
</dbReference>
<evidence type="ECO:0000313" key="2">
    <source>
        <dbReference type="Proteomes" id="UP000269940"/>
    </source>
</evidence>
<dbReference type="EMBL" id="MH746814">
    <property type="protein sequence ID" value="AYD82344.1"/>
    <property type="molecule type" value="Genomic_DNA"/>
</dbReference>
<sequence length="229" mass="25876">MENLENVIQDKVESKLKQRVVLLNGPPNTGKDVSADMLKDLFGTGAHKAFKDVLYEETAKYFGVETGWIRSMATDRTTKESPTRRLFDKDLNWIVRLALTLLSFVRPVGFSPRQALIHVSENIIKPRFGKKYFGHKLLDAIKESGEEYTFVSDSGFIEEIHPLVEAGLEVIVLRLKRDGCTYTGDSRRYLTDEELEDLGVKVIDIDNNGTLEDLKSKLLNASLEILGVK</sequence>
<organism evidence="1 2">
    <name type="scientific">Acinetobacter phage vB_AbaM_B09_Aci05</name>
    <dbReference type="NCBI Taxonomy" id="2315458"/>
    <lineage>
        <taxon>Viruses</taxon>
        <taxon>Duplodnaviria</taxon>
        <taxon>Heunggongvirae</taxon>
        <taxon>Uroviricota</taxon>
        <taxon>Caudoviricetes</taxon>
        <taxon>Saclayvirus</taxon>
        <taxon>Saclayvirus Aci05</taxon>
    </lineage>
</organism>
<keyword evidence="2" id="KW-1185">Reference proteome</keyword>